<evidence type="ECO:0000313" key="8">
    <source>
        <dbReference type="Proteomes" id="UP000522331"/>
    </source>
</evidence>
<feature type="disulfide bond" evidence="5">
    <location>
        <begin position="80"/>
        <end position="123"/>
    </location>
</feature>
<evidence type="ECO:0000256" key="1">
    <source>
        <dbReference type="ARBA" id="ARBA00022659"/>
    </source>
</evidence>
<keyword evidence="8" id="KW-1185">Reference proteome</keyword>
<name>A0A7K8E4L2_LEURO</name>
<keyword evidence="2" id="KW-0732">Signal</keyword>
<dbReference type="InterPro" id="IPR035976">
    <property type="entry name" value="Sushi/SCR/CCP_sf"/>
</dbReference>
<evidence type="ECO:0000256" key="5">
    <source>
        <dbReference type="PROSITE-ProRule" id="PRU00302"/>
    </source>
</evidence>
<dbReference type="AlphaFoldDB" id="A0A7K8E4L2"/>
<sequence length="144" mass="15868">LLNPCVQISPLWCCRPSEVQCPSPDIPHGRESSPSRAQYTFGQQLEFQCDRGYELKGSERVHCSADGVWRPPVPYCDRVCDPPPKIAHGQHSGFGVKQFPYGSEVKYSCAEGLSLIGNESLYCTSEDGDNLTWSGPAPECRGEC</sequence>
<dbReference type="PANTHER" id="PTHR45656">
    <property type="entry name" value="PROTEIN CBR-CLEC-78"/>
    <property type="match status" value="1"/>
</dbReference>
<dbReference type="Pfam" id="PF00084">
    <property type="entry name" value="Sushi"/>
    <property type="match status" value="2"/>
</dbReference>
<dbReference type="CDD" id="cd00033">
    <property type="entry name" value="CCP"/>
    <property type="match status" value="2"/>
</dbReference>
<keyword evidence="4 5" id="KW-1015">Disulfide bond</keyword>
<evidence type="ECO:0000256" key="4">
    <source>
        <dbReference type="ARBA" id="ARBA00023157"/>
    </source>
</evidence>
<proteinExistence type="predicted"/>
<dbReference type="FunFam" id="2.10.70.10:FF:000014">
    <property type="entry name" value="Membrane cofactor protein"/>
    <property type="match status" value="1"/>
</dbReference>
<dbReference type="InterPro" id="IPR000436">
    <property type="entry name" value="Sushi_SCR_CCP_dom"/>
</dbReference>
<comment type="caution">
    <text evidence="5">Lacks conserved residue(s) required for the propagation of feature annotation.</text>
</comment>
<keyword evidence="3" id="KW-0677">Repeat</keyword>
<feature type="non-terminal residue" evidence="7">
    <location>
        <position position="144"/>
    </location>
</feature>
<comment type="caution">
    <text evidence="7">The sequence shown here is derived from an EMBL/GenBank/DDBJ whole genome shotgun (WGS) entry which is preliminary data.</text>
</comment>
<dbReference type="SMART" id="SM00032">
    <property type="entry name" value="CCP"/>
    <property type="match status" value="2"/>
</dbReference>
<dbReference type="SUPFAM" id="SSF57535">
    <property type="entry name" value="Complement control module/SCR domain"/>
    <property type="match status" value="2"/>
</dbReference>
<evidence type="ECO:0000256" key="3">
    <source>
        <dbReference type="ARBA" id="ARBA00022737"/>
    </source>
</evidence>
<dbReference type="InterPro" id="IPR051277">
    <property type="entry name" value="SEZ6_CSMD_C4BPB_Regulators"/>
</dbReference>
<dbReference type="Gene3D" id="2.10.70.10">
    <property type="entry name" value="Complement Module, domain 1"/>
    <property type="match status" value="2"/>
</dbReference>
<feature type="domain" description="Sushi" evidence="6">
    <location>
        <begin position="79"/>
        <end position="142"/>
    </location>
</feature>
<feature type="disulfide bond" evidence="5">
    <location>
        <begin position="49"/>
        <end position="76"/>
    </location>
</feature>
<reference evidence="7 8" key="1">
    <citation type="submission" date="2019-09" db="EMBL/GenBank/DDBJ databases">
        <title>Bird 10,000 Genomes (B10K) Project - Family phase.</title>
        <authorList>
            <person name="Zhang G."/>
        </authorList>
    </citation>
    <scope>NUCLEOTIDE SEQUENCE [LARGE SCALE GENOMIC DNA]</scope>
    <source>
        <strain evidence="7">B10K-DU-002-02</strain>
        <tissue evidence="7">Muscle</tissue>
    </source>
</reference>
<keyword evidence="1 5" id="KW-0768">Sushi</keyword>
<dbReference type="PANTHER" id="PTHR45656:SF4">
    <property type="entry name" value="PROTEIN CBR-CLEC-78"/>
    <property type="match status" value="1"/>
</dbReference>
<dbReference type="EMBL" id="VZTC01003194">
    <property type="protein sequence ID" value="NXB45638.1"/>
    <property type="molecule type" value="Genomic_DNA"/>
</dbReference>
<accession>A0A7K8E4L2</accession>
<organism evidence="7 8">
    <name type="scientific">Leucopsar rothschildi</name>
    <name type="common">Bali myna</name>
    <name type="synonym">Rothschild's mynah</name>
    <dbReference type="NCBI Taxonomy" id="127929"/>
    <lineage>
        <taxon>Eukaryota</taxon>
        <taxon>Metazoa</taxon>
        <taxon>Chordata</taxon>
        <taxon>Craniata</taxon>
        <taxon>Vertebrata</taxon>
        <taxon>Euteleostomi</taxon>
        <taxon>Archelosauria</taxon>
        <taxon>Archosauria</taxon>
        <taxon>Dinosauria</taxon>
        <taxon>Saurischia</taxon>
        <taxon>Theropoda</taxon>
        <taxon>Coelurosauria</taxon>
        <taxon>Aves</taxon>
        <taxon>Neognathae</taxon>
        <taxon>Neoaves</taxon>
        <taxon>Telluraves</taxon>
        <taxon>Australaves</taxon>
        <taxon>Passeriformes</taxon>
        <taxon>Sturnidae</taxon>
        <taxon>Leucopsar</taxon>
    </lineage>
</organism>
<evidence type="ECO:0000256" key="2">
    <source>
        <dbReference type="ARBA" id="ARBA00022729"/>
    </source>
</evidence>
<gene>
    <name evidence="7" type="primary">Cr2_1</name>
    <name evidence="7" type="ORF">LEUROT_R14892</name>
</gene>
<evidence type="ECO:0000313" key="7">
    <source>
        <dbReference type="EMBL" id="NXB45638.1"/>
    </source>
</evidence>
<dbReference type="Proteomes" id="UP000522331">
    <property type="component" value="Unassembled WGS sequence"/>
</dbReference>
<feature type="non-terminal residue" evidence="7">
    <location>
        <position position="1"/>
    </location>
</feature>
<dbReference type="PROSITE" id="PS50923">
    <property type="entry name" value="SUSHI"/>
    <property type="match status" value="2"/>
</dbReference>
<evidence type="ECO:0000259" key="6">
    <source>
        <dbReference type="PROSITE" id="PS50923"/>
    </source>
</evidence>
<feature type="domain" description="Sushi" evidence="6">
    <location>
        <begin position="19"/>
        <end position="78"/>
    </location>
</feature>
<protein>
    <submittedName>
        <fullName evidence="7">CR2 protein</fullName>
    </submittedName>
</protein>